<sequence>MYTGIEVKVESDISNILGEYESFKKYLESYKLKSLFPSMNAIHPERNVSDEVKLVHYIRDGLSCIKDQIVNYKKLKK</sequence>
<dbReference type="Proteomes" id="UP000319627">
    <property type="component" value="Unassembled WGS sequence"/>
</dbReference>
<comment type="caution">
    <text evidence="1">The sequence shown here is derived from an EMBL/GenBank/DDBJ whole genome shotgun (WGS) entry which is preliminary data.</text>
</comment>
<keyword evidence="2" id="KW-1185">Reference proteome</keyword>
<dbReference type="EMBL" id="VLKG01000002">
    <property type="protein sequence ID" value="TWH76893.1"/>
    <property type="molecule type" value="Genomic_DNA"/>
</dbReference>
<name>A0A562J192_9GAMM</name>
<dbReference type="RefSeq" id="WP_144570657.1">
    <property type="nucleotide sequence ID" value="NZ_VLKG01000002.1"/>
</dbReference>
<evidence type="ECO:0000313" key="2">
    <source>
        <dbReference type="Proteomes" id="UP000319627"/>
    </source>
</evidence>
<accession>A0A562J192</accession>
<dbReference type="AlphaFoldDB" id="A0A562J192"/>
<protein>
    <submittedName>
        <fullName evidence="1">Uncharacterized protein</fullName>
    </submittedName>
</protein>
<reference evidence="1 2" key="1">
    <citation type="submission" date="2019-07" db="EMBL/GenBank/DDBJ databases">
        <title>Genomic Encyclopedia of Type Strains, Phase I: the one thousand microbial genomes (KMG-I) project.</title>
        <authorList>
            <person name="Kyrpides N."/>
        </authorList>
    </citation>
    <scope>NUCLEOTIDE SEQUENCE [LARGE SCALE GENOMIC DNA]</scope>
    <source>
        <strain evidence="1 2">DSM 375</strain>
    </source>
</reference>
<gene>
    <name evidence="1" type="ORF">LX59_00938</name>
</gene>
<organism evidence="1 2">
    <name type="scientific">Azomonas agilis</name>
    <dbReference type="NCBI Taxonomy" id="116849"/>
    <lineage>
        <taxon>Bacteria</taxon>
        <taxon>Pseudomonadati</taxon>
        <taxon>Pseudomonadota</taxon>
        <taxon>Gammaproteobacteria</taxon>
        <taxon>Pseudomonadales</taxon>
        <taxon>Pseudomonadaceae</taxon>
        <taxon>Azomonas</taxon>
    </lineage>
</organism>
<proteinExistence type="predicted"/>
<evidence type="ECO:0000313" key="1">
    <source>
        <dbReference type="EMBL" id="TWH76893.1"/>
    </source>
</evidence>